<feature type="region of interest" description="Disordered" evidence="1">
    <location>
        <begin position="235"/>
        <end position="266"/>
    </location>
</feature>
<feature type="chain" id="PRO_5043017468" evidence="2">
    <location>
        <begin position="23"/>
        <end position="460"/>
    </location>
</feature>
<comment type="caution">
    <text evidence="3">The sequence shown here is derived from an EMBL/GenBank/DDBJ whole genome shotgun (WGS) entry which is preliminary data.</text>
</comment>
<feature type="region of interest" description="Disordered" evidence="1">
    <location>
        <begin position="326"/>
        <end position="385"/>
    </location>
</feature>
<dbReference type="AlphaFoldDB" id="A0AAN8S5V1"/>
<feature type="signal peptide" evidence="2">
    <location>
        <begin position="1"/>
        <end position="22"/>
    </location>
</feature>
<name>A0AAN8S5V1_POLSC</name>
<sequence length="460" mass="52968">MKCRRKKVLISLVAVLMTIVRAEWQEHDQINNPNRNIMLGCVENIDQFPNEDYTDSKHHKIVKKQMATSSDTNLQLLNNGKRTFSNDANKWGELSPGTEVRVESLNEHWVPINKNFGRRKKSSKMSKDVAGLKHNQRRRIIKSVVKSALDSLNPNESLNGRTCICRTVGNDVDQSFCHNYFEWDIEPNGYVRLRRAKYRKDNQIPFEYGECLEVPLSSADGRSTRELICYCSKKQPSPGPDNDSEPSNEWLDAPQGSGPKIPSEFKPKPKLKLKIYHLRCRRALHRGVKRLSHVKQSSHNPLHPPSKANYNKERIHRHHPQSFVVKLNKKQNEDEEGFNDGQESEDDEDEDYEEDEYEETEDDTNESKTKNNAKENEKLNRKEGLKDLFKSAKDAVVSRIKVSDTNPTQKYEAQIGQKTKASLVGETEKPNKVLIDAHIKVDEEIGTMLKNILSRKNRNS</sequence>
<organism evidence="3 4">
    <name type="scientific">Polyplax serrata</name>
    <name type="common">Common mouse louse</name>
    <dbReference type="NCBI Taxonomy" id="468196"/>
    <lineage>
        <taxon>Eukaryota</taxon>
        <taxon>Metazoa</taxon>
        <taxon>Ecdysozoa</taxon>
        <taxon>Arthropoda</taxon>
        <taxon>Hexapoda</taxon>
        <taxon>Insecta</taxon>
        <taxon>Pterygota</taxon>
        <taxon>Neoptera</taxon>
        <taxon>Paraneoptera</taxon>
        <taxon>Psocodea</taxon>
        <taxon>Troctomorpha</taxon>
        <taxon>Phthiraptera</taxon>
        <taxon>Anoplura</taxon>
        <taxon>Polyplacidae</taxon>
        <taxon>Polyplax</taxon>
    </lineage>
</organism>
<accession>A0AAN8S5V1</accession>
<gene>
    <name evidence="3" type="ORF">RUM43_014943</name>
</gene>
<keyword evidence="2" id="KW-0732">Signal</keyword>
<feature type="compositionally biased region" description="Basic and acidic residues" evidence="1">
    <location>
        <begin position="365"/>
        <end position="385"/>
    </location>
</feature>
<dbReference type="EMBL" id="JAWJWE010000012">
    <property type="protein sequence ID" value="KAK6630244.1"/>
    <property type="molecule type" value="Genomic_DNA"/>
</dbReference>
<dbReference type="Proteomes" id="UP001372834">
    <property type="component" value="Unassembled WGS sequence"/>
</dbReference>
<evidence type="ECO:0000313" key="4">
    <source>
        <dbReference type="Proteomes" id="UP001372834"/>
    </source>
</evidence>
<feature type="compositionally biased region" description="Acidic residues" evidence="1">
    <location>
        <begin position="333"/>
        <end position="364"/>
    </location>
</feature>
<evidence type="ECO:0000256" key="1">
    <source>
        <dbReference type="SAM" id="MobiDB-lite"/>
    </source>
</evidence>
<protein>
    <submittedName>
        <fullName evidence="3">Uncharacterized protein</fullName>
    </submittedName>
</protein>
<reference evidence="3 4" key="1">
    <citation type="submission" date="2023-10" db="EMBL/GenBank/DDBJ databases">
        <title>Genomes of two closely related lineages of the louse Polyplax serrata with different host specificities.</title>
        <authorList>
            <person name="Martinu J."/>
            <person name="Tarabai H."/>
            <person name="Stefka J."/>
            <person name="Hypsa V."/>
        </authorList>
    </citation>
    <scope>NUCLEOTIDE SEQUENCE [LARGE SCALE GENOMIC DNA]</scope>
    <source>
        <strain evidence="3">HR10_N</strain>
    </source>
</reference>
<feature type="region of interest" description="Disordered" evidence="1">
    <location>
        <begin position="290"/>
        <end position="309"/>
    </location>
</feature>
<proteinExistence type="predicted"/>
<evidence type="ECO:0000256" key="2">
    <source>
        <dbReference type="SAM" id="SignalP"/>
    </source>
</evidence>
<evidence type="ECO:0000313" key="3">
    <source>
        <dbReference type="EMBL" id="KAK6630244.1"/>
    </source>
</evidence>